<keyword evidence="5" id="KW-1185">Reference proteome</keyword>
<proteinExistence type="predicted"/>
<evidence type="ECO:0000313" key="5">
    <source>
        <dbReference type="Proteomes" id="UP000242188"/>
    </source>
</evidence>
<evidence type="ECO:0000313" key="4">
    <source>
        <dbReference type="EMBL" id="OWF52664.1"/>
    </source>
</evidence>
<sequence length="753" mass="85269">MEKPHRPLLVENRRHNQDWYFKKIVKMGKEGKVLEAIAVLDDWMLVRDRVMPNEDIYTAIIGIIGRTGNASLAFAHFKKMREYGLKPNEATFTALFNACSNCPDQEIAKKKGNYLRNYMRRTEVIPNIITYNAIIKMFGRFGDLPNAFLVADEALSNRRRADSFFYGSLLSAAISDKEEGLLYAIEDKQTVELQLSVSYKQLQAKQTVELQLCVSCKQLQATQTVELQLGVSCKQLQAKETAKQTVELKLCVSCKQLQATQPVELQLCVSCNQLQATQTVKLQLCVSCKQLQAKQTVDLQLCVSCNQLQATQTVELQLCVSCKQLQAKQTADLQLCVSCKQLDLPLCVSCKQLQATQIVELQLCVSCKQLQAKIIGAVTEITPHQSSQQHPEHPPQKCYGDLEGEGVQPLRIGATTEITAHQSSQQHPEHPPQKCYGDLKGEGVKYKKSPKTLEQRKQKQAEESKLELHTEHVADDTAVSLLSEEQVDTSLSSMTVAKFPDLLDPVESFSEVVSLGNMSEGKDRLLLMGGIKGFLRRMKADEVSPDISVLTWLVQMTRGKEDEEIILSALEEGKIKADSTFLNALMRTKAHQESYDDAKAVLQLFTKYNVVPNKQTYGSLMFCTRHTDEAKEILDSMENVGLVPDIKTFGILIGKGAGHFTYKKHLLRKMESMNIKPDIYFLQIIERHLQKLREQILLEQRKNTKNSKTRRLEKDLQDLNVFYKQWLIKTKVHKEAHQLENYQKKIKLTSGRG</sequence>
<evidence type="ECO:0000256" key="1">
    <source>
        <dbReference type="ARBA" id="ARBA00022737"/>
    </source>
</evidence>
<dbReference type="InterPro" id="IPR036280">
    <property type="entry name" value="Multihaem_cyt_sf"/>
</dbReference>
<evidence type="ECO:0000256" key="3">
    <source>
        <dbReference type="SAM" id="MobiDB-lite"/>
    </source>
</evidence>
<dbReference type="AlphaFoldDB" id="A0A210QV91"/>
<accession>A0A210QV91</accession>
<dbReference type="Pfam" id="PF13812">
    <property type="entry name" value="PPR_3"/>
    <property type="match status" value="1"/>
</dbReference>
<gene>
    <name evidence="4" type="ORF">KP79_PYT05781</name>
</gene>
<dbReference type="EMBL" id="NEDP02001712">
    <property type="protein sequence ID" value="OWF52664.1"/>
    <property type="molecule type" value="Genomic_DNA"/>
</dbReference>
<dbReference type="InterPro" id="IPR002885">
    <property type="entry name" value="PPR_rpt"/>
</dbReference>
<organism evidence="4 5">
    <name type="scientific">Mizuhopecten yessoensis</name>
    <name type="common">Japanese scallop</name>
    <name type="synonym">Patinopecten yessoensis</name>
    <dbReference type="NCBI Taxonomy" id="6573"/>
    <lineage>
        <taxon>Eukaryota</taxon>
        <taxon>Metazoa</taxon>
        <taxon>Spiralia</taxon>
        <taxon>Lophotrochozoa</taxon>
        <taxon>Mollusca</taxon>
        <taxon>Bivalvia</taxon>
        <taxon>Autobranchia</taxon>
        <taxon>Pteriomorphia</taxon>
        <taxon>Pectinida</taxon>
        <taxon>Pectinoidea</taxon>
        <taxon>Pectinidae</taxon>
        <taxon>Mizuhopecten</taxon>
    </lineage>
</organism>
<feature type="region of interest" description="Disordered" evidence="3">
    <location>
        <begin position="418"/>
        <end position="471"/>
    </location>
</feature>
<dbReference type="STRING" id="6573.A0A210QV91"/>
<evidence type="ECO:0000256" key="2">
    <source>
        <dbReference type="PROSITE-ProRule" id="PRU00708"/>
    </source>
</evidence>
<dbReference type="PANTHER" id="PTHR47942:SF63">
    <property type="entry name" value="PENTATRICOPEPTIDE REPEAT-CONTAINING PROTEIN"/>
    <property type="match status" value="1"/>
</dbReference>
<dbReference type="PROSITE" id="PS51375">
    <property type="entry name" value="PPR"/>
    <property type="match status" value="1"/>
</dbReference>
<dbReference type="PANTHER" id="PTHR47942">
    <property type="entry name" value="TETRATRICOPEPTIDE REPEAT (TPR)-LIKE SUPERFAMILY PROTEIN-RELATED"/>
    <property type="match status" value="1"/>
</dbReference>
<keyword evidence="1" id="KW-0677">Repeat</keyword>
<dbReference type="InterPro" id="IPR051222">
    <property type="entry name" value="PPR/CCM1_RNA-binding"/>
</dbReference>
<feature type="repeat" description="PPR" evidence="2">
    <location>
        <begin position="53"/>
        <end position="87"/>
    </location>
</feature>
<comment type="caution">
    <text evidence="4">The sequence shown here is derived from an EMBL/GenBank/DDBJ whole genome shotgun (WGS) entry which is preliminary data.</text>
</comment>
<name>A0A210QV91_MIZYE</name>
<protein>
    <submittedName>
        <fullName evidence="4">Pentatricopeptide repeat-containing protein 1, mitochondrial</fullName>
    </submittedName>
</protein>
<reference evidence="4 5" key="1">
    <citation type="journal article" date="2017" name="Nat. Ecol. Evol.">
        <title>Scallop genome provides insights into evolution of bilaterian karyotype and development.</title>
        <authorList>
            <person name="Wang S."/>
            <person name="Zhang J."/>
            <person name="Jiao W."/>
            <person name="Li J."/>
            <person name="Xun X."/>
            <person name="Sun Y."/>
            <person name="Guo X."/>
            <person name="Huan P."/>
            <person name="Dong B."/>
            <person name="Zhang L."/>
            <person name="Hu X."/>
            <person name="Sun X."/>
            <person name="Wang J."/>
            <person name="Zhao C."/>
            <person name="Wang Y."/>
            <person name="Wang D."/>
            <person name="Huang X."/>
            <person name="Wang R."/>
            <person name="Lv J."/>
            <person name="Li Y."/>
            <person name="Zhang Z."/>
            <person name="Liu B."/>
            <person name="Lu W."/>
            <person name="Hui Y."/>
            <person name="Liang J."/>
            <person name="Zhou Z."/>
            <person name="Hou R."/>
            <person name="Li X."/>
            <person name="Liu Y."/>
            <person name="Li H."/>
            <person name="Ning X."/>
            <person name="Lin Y."/>
            <person name="Zhao L."/>
            <person name="Xing Q."/>
            <person name="Dou J."/>
            <person name="Li Y."/>
            <person name="Mao J."/>
            <person name="Guo H."/>
            <person name="Dou H."/>
            <person name="Li T."/>
            <person name="Mu C."/>
            <person name="Jiang W."/>
            <person name="Fu Q."/>
            <person name="Fu X."/>
            <person name="Miao Y."/>
            <person name="Liu J."/>
            <person name="Yu Q."/>
            <person name="Li R."/>
            <person name="Liao H."/>
            <person name="Li X."/>
            <person name="Kong Y."/>
            <person name="Jiang Z."/>
            <person name="Chourrout D."/>
            <person name="Li R."/>
            <person name="Bao Z."/>
        </authorList>
    </citation>
    <scope>NUCLEOTIDE SEQUENCE [LARGE SCALE GENOMIC DNA]</scope>
    <source>
        <strain evidence="4 5">PY_sf001</strain>
    </source>
</reference>
<feature type="compositionally biased region" description="Basic and acidic residues" evidence="3">
    <location>
        <begin position="427"/>
        <end position="471"/>
    </location>
</feature>
<dbReference type="SUPFAM" id="SSF48695">
    <property type="entry name" value="Multiheme cytochromes"/>
    <property type="match status" value="1"/>
</dbReference>
<dbReference type="InterPro" id="IPR011990">
    <property type="entry name" value="TPR-like_helical_dom_sf"/>
</dbReference>
<dbReference type="Gene3D" id="1.25.40.10">
    <property type="entry name" value="Tetratricopeptide repeat domain"/>
    <property type="match status" value="2"/>
</dbReference>
<dbReference type="Pfam" id="PF13041">
    <property type="entry name" value="PPR_2"/>
    <property type="match status" value="1"/>
</dbReference>
<dbReference type="OrthoDB" id="185373at2759"/>
<dbReference type="Proteomes" id="UP000242188">
    <property type="component" value="Unassembled WGS sequence"/>
</dbReference>